<organism evidence="6 7">
    <name type="scientific">Streptomyces pseudovenezuelae</name>
    <dbReference type="NCBI Taxonomy" id="67350"/>
    <lineage>
        <taxon>Bacteria</taxon>
        <taxon>Bacillati</taxon>
        <taxon>Actinomycetota</taxon>
        <taxon>Actinomycetes</taxon>
        <taxon>Kitasatosporales</taxon>
        <taxon>Streptomycetaceae</taxon>
        <taxon>Streptomyces</taxon>
        <taxon>Streptomyces aurantiacus group</taxon>
    </lineage>
</organism>
<dbReference type="InterPro" id="IPR009003">
    <property type="entry name" value="Peptidase_S1_PA"/>
</dbReference>
<dbReference type="InterPro" id="IPR043504">
    <property type="entry name" value="Peptidase_S1_PA_chymotrypsin"/>
</dbReference>
<evidence type="ECO:0000259" key="5">
    <source>
        <dbReference type="PROSITE" id="PS50240"/>
    </source>
</evidence>
<accession>A0A101N100</accession>
<dbReference type="InterPro" id="IPR050430">
    <property type="entry name" value="Peptidase_S1"/>
</dbReference>
<evidence type="ECO:0000256" key="4">
    <source>
        <dbReference type="SAM" id="SignalP"/>
    </source>
</evidence>
<dbReference type="SUPFAM" id="SSF50494">
    <property type="entry name" value="Trypsin-like serine proteases"/>
    <property type="match status" value="1"/>
</dbReference>
<dbReference type="PANTHER" id="PTHR24276:SF98">
    <property type="entry name" value="FI18310P1-RELATED"/>
    <property type="match status" value="1"/>
</dbReference>
<sequence length="264" mass="26992">MPIHAARATRPGTRTAAVVTTAVLAAAALWSTAVPASAIKGGGPATAKAHPYAMLIEFEGRQFCGGTLVAPTKVLTAAHCVQSAGDVSTLTVVGGRTRVDGTDGTERQVSSARLDSRYGGPGYAHDAAVLTLDRPMPYRTIPVAGPRDGKLVADGRKATVLGWGRTGPGVDGTRLKRTRLVLSPVAACRPYTDPETDPAAMLCGMPRPGTTDSICPGDSGGPLISGGKVVGIVSSGNKYCDEQFPVSVFVRADSVAADLGVPTL</sequence>
<dbReference type="EMBL" id="LMWM01000030">
    <property type="protein sequence ID" value="KUM84534.1"/>
    <property type="molecule type" value="Genomic_DNA"/>
</dbReference>
<dbReference type="RefSeq" id="WP_031044562.1">
    <property type="nucleotide sequence ID" value="NZ_JBEYZI010000029.1"/>
</dbReference>
<proteinExistence type="inferred from homology"/>
<dbReference type="InterPro" id="IPR001254">
    <property type="entry name" value="Trypsin_dom"/>
</dbReference>
<comment type="similarity">
    <text evidence="1">Belongs to the peptidase S1 family.</text>
</comment>
<dbReference type="OrthoDB" id="9815928at2"/>
<dbReference type="PROSITE" id="PS00134">
    <property type="entry name" value="TRYPSIN_HIS"/>
    <property type="match status" value="1"/>
</dbReference>
<dbReference type="InterPro" id="IPR033116">
    <property type="entry name" value="TRYPSIN_SER"/>
</dbReference>
<comment type="caution">
    <text evidence="6">The sequence shown here is derived from an EMBL/GenBank/DDBJ whole genome shotgun (WGS) entry which is preliminary data.</text>
</comment>
<dbReference type="PANTHER" id="PTHR24276">
    <property type="entry name" value="POLYSERASE-RELATED"/>
    <property type="match status" value="1"/>
</dbReference>
<dbReference type="InterPro" id="IPR018114">
    <property type="entry name" value="TRYPSIN_HIS"/>
</dbReference>
<feature type="chain" id="PRO_5007100979" evidence="4">
    <location>
        <begin position="39"/>
        <end position="264"/>
    </location>
</feature>
<dbReference type="Proteomes" id="UP000053039">
    <property type="component" value="Unassembled WGS sequence"/>
</dbReference>
<keyword evidence="3 6" id="KW-0645">Protease</keyword>
<dbReference type="AlphaFoldDB" id="A0A101N100"/>
<keyword evidence="2" id="KW-1015">Disulfide bond</keyword>
<dbReference type="Pfam" id="PF00089">
    <property type="entry name" value="Trypsin"/>
    <property type="match status" value="1"/>
</dbReference>
<dbReference type="PROSITE" id="PS50240">
    <property type="entry name" value="TRYPSIN_DOM"/>
    <property type="match status" value="1"/>
</dbReference>
<gene>
    <name evidence="6" type="ORF">AQI94_28525</name>
</gene>
<evidence type="ECO:0000256" key="1">
    <source>
        <dbReference type="ARBA" id="ARBA00007664"/>
    </source>
</evidence>
<dbReference type="GO" id="GO:0004252">
    <property type="term" value="F:serine-type endopeptidase activity"/>
    <property type="evidence" value="ECO:0007669"/>
    <property type="project" value="InterPro"/>
</dbReference>
<dbReference type="CDD" id="cd00190">
    <property type="entry name" value="Tryp_SPc"/>
    <property type="match status" value="1"/>
</dbReference>
<reference evidence="6 7" key="1">
    <citation type="submission" date="2015-10" db="EMBL/GenBank/DDBJ databases">
        <title>Draft genome sequence of Streptomyces pseudovenezuelae DSM 40212, type strain for the species Streptomyces pseudovenezuelae.</title>
        <authorList>
            <person name="Ruckert C."/>
            <person name="Winkler A."/>
            <person name="Kalinowski J."/>
            <person name="Kampfer P."/>
            <person name="Glaeser S."/>
        </authorList>
    </citation>
    <scope>NUCLEOTIDE SEQUENCE [LARGE SCALE GENOMIC DNA]</scope>
    <source>
        <strain evidence="6 7">DSM 40212</strain>
    </source>
</reference>
<keyword evidence="4" id="KW-0732">Signal</keyword>
<dbReference type="InterPro" id="IPR001314">
    <property type="entry name" value="Peptidase_S1A"/>
</dbReference>
<dbReference type="PROSITE" id="PS00135">
    <property type="entry name" value="TRYPSIN_SER"/>
    <property type="match status" value="1"/>
</dbReference>
<dbReference type="Gene3D" id="2.40.10.10">
    <property type="entry name" value="Trypsin-like serine proteases"/>
    <property type="match status" value="1"/>
</dbReference>
<evidence type="ECO:0000313" key="7">
    <source>
        <dbReference type="Proteomes" id="UP000053039"/>
    </source>
</evidence>
<dbReference type="SMART" id="SM00020">
    <property type="entry name" value="Tryp_SPc"/>
    <property type="match status" value="1"/>
</dbReference>
<name>A0A101N100_9ACTN</name>
<protein>
    <submittedName>
        <fullName evidence="6">Serine protease</fullName>
    </submittedName>
</protein>
<dbReference type="GO" id="GO:0006508">
    <property type="term" value="P:proteolysis"/>
    <property type="evidence" value="ECO:0007669"/>
    <property type="project" value="UniProtKB-KW"/>
</dbReference>
<evidence type="ECO:0000313" key="6">
    <source>
        <dbReference type="EMBL" id="KUM84534.1"/>
    </source>
</evidence>
<keyword evidence="3" id="KW-0720">Serine protease</keyword>
<keyword evidence="3" id="KW-0378">Hydrolase</keyword>
<dbReference type="PRINTS" id="PR00722">
    <property type="entry name" value="CHYMOTRYPSIN"/>
</dbReference>
<evidence type="ECO:0000256" key="3">
    <source>
        <dbReference type="RuleBase" id="RU363034"/>
    </source>
</evidence>
<feature type="signal peptide" evidence="4">
    <location>
        <begin position="1"/>
        <end position="38"/>
    </location>
</feature>
<feature type="domain" description="Peptidase S1" evidence="5">
    <location>
        <begin position="39"/>
        <end position="264"/>
    </location>
</feature>
<evidence type="ECO:0000256" key="2">
    <source>
        <dbReference type="ARBA" id="ARBA00023157"/>
    </source>
</evidence>